<proteinExistence type="predicted"/>
<sequence length="60" mass="7181">MSKLNTELVDPPHESDCFWTNQFYFLSYHLTLQAAKHDKMWGIFRPTIGWNLINQQQKLV</sequence>
<organism evidence="1">
    <name type="scientific">Yersinia ruckeri</name>
    <dbReference type="NCBI Taxonomy" id="29486"/>
    <lineage>
        <taxon>Bacteria</taxon>
        <taxon>Pseudomonadati</taxon>
        <taxon>Pseudomonadota</taxon>
        <taxon>Gammaproteobacteria</taxon>
        <taxon>Enterobacterales</taxon>
        <taxon>Yersiniaceae</taxon>
        <taxon>Yersinia</taxon>
    </lineage>
</organism>
<reference evidence="1" key="1">
    <citation type="journal article" date="2015" name="Genome Announc.">
        <title>Complete Genome Sequence of Yersinia ruckeri Strain CSF007-82, Etiologic Agent of Red Mouth Disease in Salmonid Fish.</title>
        <authorList>
            <person name="Nelson M.C."/>
            <person name="LaPatra S.E."/>
            <person name="Welch T.J."/>
            <person name="Graf J."/>
        </authorList>
    </citation>
    <scope>NUCLEOTIDE SEQUENCE</scope>
    <source>
        <strain evidence="1">CSF007-82</strain>
    </source>
</reference>
<accession>A0A0A8VKI4</accession>
<name>A0A0A8VKI4_YERRU</name>
<evidence type="ECO:0000313" key="1">
    <source>
        <dbReference type="EMBL" id="CEK28116.1"/>
    </source>
</evidence>
<dbReference type="AlphaFoldDB" id="A0A0A8VKI4"/>
<gene>
    <name evidence="1" type="ORF">CSF007_11870</name>
</gene>
<dbReference type="EMBL" id="LN681231">
    <property type="protein sequence ID" value="CEK28116.1"/>
    <property type="molecule type" value="Genomic_DNA"/>
</dbReference>
<protein>
    <submittedName>
        <fullName evidence="1">Uncharacterized protein</fullName>
    </submittedName>
</protein>